<dbReference type="RefSeq" id="WP_138730469.1">
    <property type="nucleotide sequence ID" value="NZ_SRMP02000011.1"/>
</dbReference>
<gene>
    <name evidence="3" type="ORF">E5L68_007635</name>
</gene>
<evidence type="ECO:0000259" key="2">
    <source>
        <dbReference type="Pfam" id="PF13635"/>
    </source>
</evidence>
<keyword evidence="3" id="KW-0067">ATP-binding</keyword>
<evidence type="ECO:0000259" key="1">
    <source>
        <dbReference type="Pfam" id="PF13173"/>
    </source>
</evidence>
<dbReference type="InterPro" id="IPR027417">
    <property type="entry name" value="P-loop_NTPase"/>
</dbReference>
<dbReference type="SUPFAM" id="SSF52540">
    <property type="entry name" value="P-loop containing nucleoside triphosphate hydrolases"/>
    <property type="match status" value="1"/>
</dbReference>
<keyword evidence="3" id="KW-0547">Nucleotide-binding</keyword>
<dbReference type="Pfam" id="PF13635">
    <property type="entry name" value="DUF4143"/>
    <property type="match status" value="1"/>
</dbReference>
<comment type="caution">
    <text evidence="3">The sequence shown here is derived from an EMBL/GenBank/DDBJ whole genome shotgun (WGS) entry which is preliminary data.</text>
</comment>
<reference evidence="3 4" key="1">
    <citation type="submission" date="2024-12" db="EMBL/GenBank/DDBJ databases">
        <authorList>
            <person name="Hu S."/>
        </authorList>
    </citation>
    <scope>NUCLEOTIDE SEQUENCE [LARGE SCALE GENOMIC DNA]</scope>
    <source>
        <strain evidence="3 4">P-25</strain>
    </source>
</reference>
<dbReference type="Gene3D" id="3.40.50.300">
    <property type="entry name" value="P-loop containing nucleotide triphosphate hydrolases"/>
    <property type="match status" value="1"/>
</dbReference>
<dbReference type="InterPro" id="IPR041682">
    <property type="entry name" value="AAA_14"/>
</dbReference>
<feature type="domain" description="AAA" evidence="1">
    <location>
        <begin position="18"/>
        <end position="140"/>
    </location>
</feature>
<protein>
    <submittedName>
        <fullName evidence="3">ATP-binding protein</fullName>
    </submittedName>
</protein>
<dbReference type="Proteomes" id="UP001517367">
    <property type="component" value="Unassembled WGS sequence"/>
</dbReference>
<dbReference type="GO" id="GO:0005524">
    <property type="term" value="F:ATP binding"/>
    <property type="evidence" value="ECO:0007669"/>
    <property type="project" value="UniProtKB-KW"/>
</dbReference>
<dbReference type="PANTHER" id="PTHR43566">
    <property type="entry name" value="CONSERVED PROTEIN"/>
    <property type="match status" value="1"/>
</dbReference>
<evidence type="ECO:0000313" key="3">
    <source>
        <dbReference type="EMBL" id="MFN0291259.1"/>
    </source>
</evidence>
<dbReference type="InterPro" id="IPR025420">
    <property type="entry name" value="DUF4143"/>
</dbReference>
<accession>A0ABW9JFU7</accession>
<organism evidence="3 4">
    <name type="scientific">Pedobacter helvus</name>
    <dbReference type="NCBI Taxonomy" id="2563444"/>
    <lineage>
        <taxon>Bacteria</taxon>
        <taxon>Pseudomonadati</taxon>
        <taxon>Bacteroidota</taxon>
        <taxon>Sphingobacteriia</taxon>
        <taxon>Sphingobacteriales</taxon>
        <taxon>Sphingobacteriaceae</taxon>
        <taxon>Pedobacter</taxon>
    </lineage>
</organism>
<name>A0ABW9JFU7_9SPHI</name>
<keyword evidence="4" id="KW-1185">Reference proteome</keyword>
<evidence type="ECO:0000313" key="4">
    <source>
        <dbReference type="Proteomes" id="UP001517367"/>
    </source>
</evidence>
<proteinExistence type="predicted"/>
<dbReference type="EMBL" id="SRMP02000011">
    <property type="protein sequence ID" value="MFN0291259.1"/>
    <property type="molecule type" value="Genomic_DNA"/>
</dbReference>
<dbReference type="PANTHER" id="PTHR43566:SF1">
    <property type="entry name" value="AAA+ ATPASE DOMAIN-CONTAINING PROTEIN"/>
    <property type="match status" value="1"/>
</dbReference>
<feature type="domain" description="DUF4143" evidence="2">
    <location>
        <begin position="188"/>
        <end position="343"/>
    </location>
</feature>
<dbReference type="Pfam" id="PF13173">
    <property type="entry name" value="AAA_14"/>
    <property type="match status" value="1"/>
</dbReference>
<sequence>MDIPRALEKTILKKLKPNKVVAILGARRVGKTELISYLSKNSSEKQLLLNGDDIETHNLLATQSTANFKRLLGDTQLLIIDEAQEIPNIGKKLKLMVDTIPGIKILITGSSAFEINNQVGEPLLGRMSTLHLFPLAQLEFTAKENYLETRNNLEERLVFGSYPELTSIINREDKISYLKELAHNQLLRDILAFEGIKKRDKIVALLQMIAFRTGSEISLESIGRDLQISKNTVEKYLDLFSKVFIIYSVSGFSRNRDNEITKMKKWYFVDNGIRNAIINSFNPLNMRDDVGKLWEGYLNSERIKMLHYKEKHVFDYFWRTHNKQEIDRIEEANDKLAAFEYKWQNSKTKIPSEFARAYPDATFEVIDQQNYLDYIT</sequence>